<evidence type="ECO:0000313" key="3">
    <source>
        <dbReference type="EMBL" id="MBB5433961.1"/>
    </source>
</evidence>
<feature type="transmembrane region" description="Helical" evidence="2">
    <location>
        <begin position="387"/>
        <end position="407"/>
    </location>
</feature>
<evidence type="ECO:0000313" key="4">
    <source>
        <dbReference type="Proteomes" id="UP000572635"/>
    </source>
</evidence>
<keyword evidence="2" id="KW-0472">Membrane</keyword>
<dbReference type="EMBL" id="JACHDB010000001">
    <property type="protein sequence ID" value="MBB5433961.1"/>
    <property type="molecule type" value="Genomic_DNA"/>
</dbReference>
<feature type="compositionally biased region" description="Pro residues" evidence="1">
    <location>
        <begin position="1"/>
        <end position="48"/>
    </location>
</feature>
<keyword evidence="4" id="KW-1185">Reference proteome</keyword>
<dbReference type="Gene3D" id="2.20.28.30">
    <property type="entry name" value="RNA polymerase ii, chain L"/>
    <property type="match status" value="1"/>
</dbReference>
<keyword evidence="2" id="KW-1133">Transmembrane helix</keyword>
<accession>A0A7W8VEX1</accession>
<sequence>MNQPPQPPQQPRPAGQAPPPIPQAAPPPVPHGPPPVPATAPTPEPKPAAPAADGQGSAPCGSCGADLHFKPGTASLQCPYCGHKQKVDAPERRVREHSFAKLAEVKQERTRFVEQELVCQGCGAHVQGEGIAFACQFCASPLVADTSVDPQVPPEAVLPFQLDKGKARDGLRTWARTRWFAPNGLKKIADAESMRSTYLPHWTYDARTKSDYRGKRGEYYYVTETYTVTENGKSQTRTRQVRKTRWYPARGTVARNFDDVLVPATTKVPEDHLARLEPWPLKKAVAFDPQYLVGHQALRYDVEPEPGLDVAKQKMAEVIRRDVRKDIGGDTQQIDRVKTAYAKVTYKHMLLPVWVGSYMFNGRSWQVLVNGCTGEVQGERPYSPWKIAAAVLAALVALAIVIGLYAYSQQGRTETEGQGQASAPETAVSVQVGAGAAGEGPGAEPAGAG</sequence>
<evidence type="ECO:0000256" key="2">
    <source>
        <dbReference type="SAM" id="Phobius"/>
    </source>
</evidence>
<feature type="region of interest" description="Disordered" evidence="1">
    <location>
        <begin position="1"/>
        <end position="60"/>
    </location>
</feature>
<name>A0A7W8VEX1_9ACTN</name>
<evidence type="ECO:0000256" key="1">
    <source>
        <dbReference type="SAM" id="MobiDB-lite"/>
    </source>
</evidence>
<dbReference type="RefSeq" id="WP_312893738.1">
    <property type="nucleotide sequence ID" value="NZ_BAAAJD010000040.1"/>
</dbReference>
<organism evidence="3 4">
    <name type="scientific">Nocardiopsis composta</name>
    <dbReference type="NCBI Taxonomy" id="157465"/>
    <lineage>
        <taxon>Bacteria</taxon>
        <taxon>Bacillati</taxon>
        <taxon>Actinomycetota</taxon>
        <taxon>Actinomycetes</taxon>
        <taxon>Streptosporangiales</taxon>
        <taxon>Nocardiopsidaceae</taxon>
        <taxon>Nocardiopsis</taxon>
    </lineage>
</organism>
<dbReference type="AlphaFoldDB" id="A0A7W8VEX1"/>
<protein>
    <submittedName>
        <fullName evidence="3">Putative RNA-binding Zn-ribbon protein involved in translation (DUF1610 family)</fullName>
    </submittedName>
</protein>
<keyword evidence="2" id="KW-0812">Transmembrane</keyword>
<dbReference type="PANTHER" id="PTHR37826">
    <property type="entry name" value="FLOTILLIN BAND_7_5 DOMAIN PROTEIN"/>
    <property type="match status" value="1"/>
</dbReference>
<reference evidence="3 4" key="1">
    <citation type="submission" date="2020-08" db="EMBL/GenBank/DDBJ databases">
        <title>Sequencing the genomes of 1000 actinobacteria strains.</title>
        <authorList>
            <person name="Klenk H.-P."/>
        </authorList>
    </citation>
    <scope>NUCLEOTIDE SEQUENCE [LARGE SCALE GENOMIC DNA]</scope>
    <source>
        <strain evidence="3 4">DSM 44551</strain>
    </source>
</reference>
<comment type="caution">
    <text evidence="3">The sequence shown here is derived from an EMBL/GenBank/DDBJ whole genome shotgun (WGS) entry which is preliminary data.</text>
</comment>
<dbReference type="PANTHER" id="PTHR37826:SF3">
    <property type="entry name" value="J DOMAIN-CONTAINING PROTEIN"/>
    <property type="match status" value="1"/>
</dbReference>
<proteinExistence type="predicted"/>
<gene>
    <name evidence="3" type="ORF">HDA36_004045</name>
</gene>
<dbReference type="Proteomes" id="UP000572635">
    <property type="component" value="Unassembled WGS sequence"/>
</dbReference>